<dbReference type="AlphaFoldDB" id="A0A5C1AL27"/>
<evidence type="ECO:0000313" key="2">
    <source>
        <dbReference type="EMBL" id="QEL19941.1"/>
    </source>
</evidence>
<gene>
    <name evidence="2" type="ORF">PX52LOC_07024</name>
</gene>
<feature type="transmembrane region" description="Helical" evidence="1">
    <location>
        <begin position="60"/>
        <end position="82"/>
    </location>
</feature>
<evidence type="ECO:0000313" key="3">
    <source>
        <dbReference type="Proteomes" id="UP000324974"/>
    </source>
</evidence>
<proteinExistence type="predicted"/>
<organism evidence="2 3">
    <name type="scientific">Limnoglobus roseus</name>
    <dbReference type="NCBI Taxonomy" id="2598579"/>
    <lineage>
        <taxon>Bacteria</taxon>
        <taxon>Pseudomonadati</taxon>
        <taxon>Planctomycetota</taxon>
        <taxon>Planctomycetia</taxon>
        <taxon>Gemmatales</taxon>
        <taxon>Gemmataceae</taxon>
        <taxon>Limnoglobus</taxon>
    </lineage>
</organism>
<name>A0A5C1AL27_9BACT</name>
<feature type="transmembrane region" description="Helical" evidence="1">
    <location>
        <begin position="94"/>
        <end position="115"/>
    </location>
</feature>
<accession>A0A5C1AL27</accession>
<protein>
    <submittedName>
        <fullName evidence="2">Uncharacterized protein</fullName>
    </submittedName>
</protein>
<keyword evidence="3" id="KW-1185">Reference proteome</keyword>
<dbReference type="RefSeq" id="WP_149114280.1">
    <property type="nucleotide sequence ID" value="NZ_CP042425.1"/>
</dbReference>
<keyword evidence="1" id="KW-1133">Transmembrane helix</keyword>
<reference evidence="3" key="1">
    <citation type="submission" date="2019-08" db="EMBL/GenBank/DDBJ databases">
        <title>Limnoglobus roseus gen. nov., sp. nov., a novel freshwater planctomycete with a giant genome from the family Gemmataceae.</title>
        <authorList>
            <person name="Kulichevskaya I.S."/>
            <person name="Naumoff D.G."/>
            <person name="Miroshnikov K."/>
            <person name="Ivanova A."/>
            <person name="Philippov D.A."/>
            <person name="Hakobyan A."/>
            <person name="Rijpstra I.C."/>
            <person name="Sinninghe Damste J.S."/>
            <person name="Liesack W."/>
            <person name="Dedysh S.N."/>
        </authorList>
    </citation>
    <scope>NUCLEOTIDE SEQUENCE [LARGE SCALE GENOMIC DNA]</scope>
    <source>
        <strain evidence="3">PX52</strain>
    </source>
</reference>
<dbReference type="EMBL" id="CP042425">
    <property type="protein sequence ID" value="QEL19941.1"/>
    <property type="molecule type" value="Genomic_DNA"/>
</dbReference>
<keyword evidence="1" id="KW-0472">Membrane</keyword>
<feature type="transmembrane region" description="Helical" evidence="1">
    <location>
        <begin position="7"/>
        <end position="29"/>
    </location>
</feature>
<dbReference type="KEGG" id="lrs:PX52LOC_07024"/>
<evidence type="ECO:0000256" key="1">
    <source>
        <dbReference type="SAM" id="Phobius"/>
    </source>
</evidence>
<keyword evidence="1" id="KW-0812">Transmembrane</keyword>
<sequence>MDGKARLGQWVLLAIIVVSALSELALVGLSVQTGRFKGSQIGRVLLTGWLLWRVWDGAAWARWLVAVLSLVAAVFAVALGIASPAAEGRPEVMALMVGVGAVGVAFGVGLASPWVGAYQAARRGRPDSVFSSGDS</sequence>
<dbReference type="Proteomes" id="UP000324974">
    <property type="component" value="Chromosome"/>
</dbReference>